<keyword evidence="1" id="KW-0548">Nucleotidyltransferase</keyword>
<evidence type="ECO:0000313" key="2">
    <source>
        <dbReference type="Proteomes" id="UP000679352"/>
    </source>
</evidence>
<dbReference type="InterPro" id="IPR007459">
    <property type="entry name" value="DNA_pol3_chi"/>
</dbReference>
<organism evidence="1 2">
    <name type="scientific">Gemmobacter fulvus</name>
    <dbReference type="NCBI Taxonomy" id="2840474"/>
    <lineage>
        <taxon>Bacteria</taxon>
        <taxon>Pseudomonadati</taxon>
        <taxon>Pseudomonadota</taxon>
        <taxon>Alphaproteobacteria</taxon>
        <taxon>Rhodobacterales</taxon>
        <taxon>Paracoccaceae</taxon>
        <taxon>Gemmobacter</taxon>
    </lineage>
</organism>
<dbReference type="GO" id="GO:0006260">
    <property type="term" value="P:DNA replication"/>
    <property type="evidence" value="ECO:0007669"/>
    <property type="project" value="InterPro"/>
</dbReference>
<protein>
    <submittedName>
        <fullName evidence="1">DNA polymerase III subunit chi</fullName>
        <ecNumber evidence="1">2.7.7.7</ecNumber>
    </submittedName>
</protein>
<accession>A0A975P669</accession>
<dbReference type="RefSeq" id="WP_215504362.1">
    <property type="nucleotide sequence ID" value="NZ_CP076361.1"/>
</dbReference>
<dbReference type="GO" id="GO:0032298">
    <property type="term" value="P:positive regulation of DNA-templated DNA replication initiation"/>
    <property type="evidence" value="ECO:0007669"/>
    <property type="project" value="TreeGrafter"/>
</dbReference>
<keyword evidence="2" id="KW-1185">Reference proteome</keyword>
<reference evidence="1" key="1">
    <citation type="submission" date="2021-06" db="EMBL/GenBank/DDBJ databases">
        <title>Direct submission.</title>
        <authorList>
            <person name="Lee C.-S."/>
            <person name="Jin L."/>
        </authorList>
    </citation>
    <scope>NUCLEOTIDE SEQUENCE</scope>
    <source>
        <strain evidence="1">Con5</strain>
    </source>
</reference>
<dbReference type="Pfam" id="PF04364">
    <property type="entry name" value="DNA_pol3_chi"/>
    <property type="match status" value="1"/>
</dbReference>
<dbReference type="PANTHER" id="PTHR38767">
    <property type="entry name" value="DNA POLYMERASE III SUBUNIT CHI"/>
    <property type="match status" value="1"/>
</dbReference>
<dbReference type="AlphaFoldDB" id="A0A975P669"/>
<dbReference type="Proteomes" id="UP000679352">
    <property type="component" value="Chromosome"/>
</dbReference>
<gene>
    <name evidence="1" type="ORF">KM031_00190</name>
</gene>
<dbReference type="InterPro" id="IPR036768">
    <property type="entry name" value="PolIII_chi_sf"/>
</dbReference>
<dbReference type="NCBIfam" id="NF004347">
    <property type="entry name" value="PRK05728.1-4"/>
    <property type="match status" value="1"/>
</dbReference>
<evidence type="ECO:0000313" key="1">
    <source>
        <dbReference type="EMBL" id="QWK90389.1"/>
    </source>
</evidence>
<dbReference type="KEGG" id="gfu:KM031_00190"/>
<dbReference type="SUPFAM" id="SSF102400">
    <property type="entry name" value="DNA polymerase III chi subunit"/>
    <property type="match status" value="1"/>
</dbReference>
<keyword evidence="1" id="KW-0808">Transferase</keyword>
<dbReference type="EMBL" id="CP076361">
    <property type="protein sequence ID" value="QWK90389.1"/>
    <property type="molecule type" value="Genomic_DNA"/>
</dbReference>
<dbReference type="EC" id="2.7.7.7" evidence="1"/>
<dbReference type="GO" id="GO:0003677">
    <property type="term" value="F:DNA binding"/>
    <property type="evidence" value="ECO:0007669"/>
    <property type="project" value="InterPro"/>
</dbReference>
<proteinExistence type="predicted"/>
<sequence length="154" mass="16887">MALVLFYHLTRSPAEETAATLLPRALGAGWRVMVRGTDLARLAHLDQRLWLEPEDGFLPHGLEGGAQDADQPILLGLGPIANQAQALMLVDGAVPQPGEAARLERVWVLFDGLDETALNAARGLWKAVTAEGIHAQYWSEETGRWQMKTEKKPT</sequence>
<dbReference type="PANTHER" id="PTHR38767:SF1">
    <property type="entry name" value="DNA POLYMERASE III SUBUNIT CHI"/>
    <property type="match status" value="1"/>
</dbReference>
<dbReference type="Gene3D" id="3.40.50.10110">
    <property type="entry name" value="DNA polymerase III subunit chi"/>
    <property type="match status" value="1"/>
</dbReference>
<name>A0A975P669_9RHOB</name>
<dbReference type="GO" id="GO:0003887">
    <property type="term" value="F:DNA-directed DNA polymerase activity"/>
    <property type="evidence" value="ECO:0007669"/>
    <property type="project" value="UniProtKB-EC"/>
</dbReference>